<feature type="transmembrane region" description="Helical" evidence="8">
    <location>
        <begin position="267"/>
        <end position="285"/>
    </location>
</feature>
<organism evidence="10">
    <name type="scientific">freshwater metagenome</name>
    <dbReference type="NCBI Taxonomy" id="449393"/>
    <lineage>
        <taxon>unclassified sequences</taxon>
        <taxon>metagenomes</taxon>
        <taxon>ecological metagenomes</taxon>
    </lineage>
</organism>
<evidence type="ECO:0000256" key="5">
    <source>
        <dbReference type="ARBA" id="ARBA00022692"/>
    </source>
</evidence>
<comment type="subcellular location">
    <subcellularLocation>
        <location evidence="1">Cell membrane</location>
        <topology evidence="1">Multi-pass membrane protein</topology>
    </subcellularLocation>
</comment>
<feature type="domain" description="EamA" evidence="9">
    <location>
        <begin position="6"/>
        <end position="142"/>
    </location>
</feature>
<dbReference type="GO" id="GO:0005886">
    <property type="term" value="C:plasma membrane"/>
    <property type="evidence" value="ECO:0007669"/>
    <property type="project" value="UniProtKB-SubCell"/>
</dbReference>
<feature type="transmembrane region" description="Helical" evidence="8">
    <location>
        <begin position="234"/>
        <end position="255"/>
    </location>
</feature>
<evidence type="ECO:0000256" key="4">
    <source>
        <dbReference type="ARBA" id="ARBA00022475"/>
    </source>
</evidence>
<evidence type="ECO:0000256" key="7">
    <source>
        <dbReference type="ARBA" id="ARBA00023136"/>
    </source>
</evidence>
<comment type="caution">
    <text evidence="10">The sequence shown here is derived from an EMBL/GenBank/DDBJ whole genome shotgun (WGS) entry which is preliminary data.</text>
</comment>
<evidence type="ECO:0000256" key="2">
    <source>
        <dbReference type="ARBA" id="ARBA00007362"/>
    </source>
</evidence>
<feature type="transmembrane region" description="Helical" evidence="8">
    <location>
        <begin position="40"/>
        <end position="58"/>
    </location>
</feature>
<reference evidence="10" key="1">
    <citation type="submission" date="2014-06" db="EMBL/GenBank/DDBJ databases">
        <title>Key roles for freshwater Actinobacteria revealed by deep metagenomic sequencing.</title>
        <authorList>
            <person name="Ghai R."/>
            <person name="Mizuno C.M."/>
            <person name="Picazo A."/>
            <person name="Camacho A."/>
            <person name="Rodriguez-Valera F."/>
        </authorList>
    </citation>
    <scope>NUCLEOTIDE SEQUENCE</scope>
</reference>
<dbReference type="InterPro" id="IPR037185">
    <property type="entry name" value="EmrE-like"/>
</dbReference>
<feature type="transmembrane region" description="Helical" evidence="8">
    <location>
        <begin position="7"/>
        <end position="28"/>
    </location>
</feature>
<feature type="transmembrane region" description="Helical" evidence="8">
    <location>
        <begin position="207"/>
        <end position="227"/>
    </location>
</feature>
<sequence>MNKTRLGFIYGFSSYTLWGLFPLYWPLLQPATSLEMVSHRSVWSLVFCVIALAIAHQLRSTFALMLSPGVFWKFTLASAFISVNWLTYIWAVNNEQIVEASLGYYMQPILLVLMGILAFKETMRKIQWVAFIVATIGVIILTLDYGRPPWISFALAFSWSSYSFMKKKINLGSLQGLAIETLISSVFYGSYLIWLGERGEGQFGNGVGLTALLIGAGVVTAVPLLLFNGATTRIPFTMIGLLQYLTPTIQFMLAVFLRHEPMPSGRWIGFVFIWVALIALGYDLIKSGSTRDNRLAQPD</sequence>
<comment type="similarity">
    <text evidence="2">Belongs to the EamA transporter family.</text>
</comment>
<gene>
    <name evidence="10" type="ORF">GM51_1390</name>
</gene>
<dbReference type="PANTHER" id="PTHR22911">
    <property type="entry name" value="ACYL-MALONYL CONDENSING ENZYME-RELATED"/>
    <property type="match status" value="1"/>
</dbReference>
<name>A0A094QDS6_9ZZZZ</name>
<dbReference type="Pfam" id="PF00892">
    <property type="entry name" value="EamA"/>
    <property type="match status" value="2"/>
</dbReference>
<evidence type="ECO:0000313" key="10">
    <source>
        <dbReference type="EMBL" id="KGA21567.1"/>
    </source>
</evidence>
<keyword evidence="7 8" id="KW-0472">Membrane</keyword>
<accession>A0A094QDS6</accession>
<evidence type="ECO:0000259" key="9">
    <source>
        <dbReference type="Pfam" id="PF00892"/>
    </source>
</evidence>
<dbReference type="EMBL" id="JNSL01000004">
    <property type="protein sequence ID" value="KGA21567.1"/>
    <property type="molecule type" value="Genomic_DNA"/>
</dbReference>
<proteinExistence type="inferred from homology"/>
<feature type="transmembrane region" description="Helical" evidence="8">
    <location>
        <begin position="70"/>
        <end position="90"/>
    </location>
</feature>
<dbReference type="PANTHER" id="PTHR22911:SF137">
    <property type="entry name" value="SOLUTE CARRIER FAMILY 35 MEMBER G2-RELATED"/>
    <property type="match status" value="1"/>
</dbReference>
<protein>
    <recommendedName>
        <fullName evidence="9">EamA domain-containing protein</fullName>
    </recommendedName>
</protein>
<dbReference type="InterPro" id="IPR004626">
    <property type="entry name" value="RarD"/>
</dbReference>
<evidence type="ECO:0000256" key="6">
    <source>
        <dbReference type="ARBA" id="ARBA00022989"/>
    </source>
</evidence>
<feature type="domain" description="EamA" evidence="9">
    <location>
        <begin position="153"/>
        <end position="279"/>
    </location>
</feature>
<keyword evidence="5 8" id="KW-0812">Transmembrane</keyword>
<keyword evidence="6 8" id="KW-1133">Transmembrane helix</keyword>
<dbReference type="NCBIfam" id="TIGR00688">
    <property type="entry name" value="rarD"/>
    <property type="match status" value="1"/>
</dbReference>
<feature type="transmembrane region" description="Helical" evidence="8">
    <location>
        <begin position="102"/>
        <end position="119"/>
    </location>
</feature>
<evidence type="ECO:0000256" key="8">
    <source>
        <dbReference type="SAM" id="Phobius"/>
    </source>
</evidence>
<dbReference type="SUPFAM" id="SSF103481">
    <property type="entry name" value="Multidrug resistance efflux transporter EmrE"/>
    <property type="match status" value="2"/>
</dbReference>
<dbReference type="InterPro" id="IPR000620">
    <property type="entry name" value="EamA_dom"/>
</dbReference>
<keyword evidence="4" id="KW-1003">Cell membrane</keyword>
<keyword evidence="3" id="KW-0813">Transport</keyword>
<feature type="transmembrane region" description="Helical" evidence="8">
    <location>
        <begin position="126"/>
        <end position="143"/>
    </location>
</feature>
<dbReference type="AlphaFoldDB" id="A0A094QDS6"/>
<evidence type="ECO:0000256" key="1">
    <source>
        <dbReference type="ARBA" id="ARBA00004651"/>
    </source>
</evidence>
<feature type="transmembrane region" description="Helical" evidence="8">
    <location>
        <begin position="177"/>
        <end position="195"/>
    </location>
</feature>
<evidence type="ECO:0000256" key="3">
    <source>
        <dbReference type="ARBA" id="ARBA00022448"/>
    </source>
</evidence>